<evidence type="ECO:0000256" key="1">
    <source>
        <dbReference type="SAM" id="MobiDB-lite"/>
    </source>
</evidence>
<reference evidence="3" key="2">
    <citation type="submission" date="2022-06" db="UniProtKB">
        <authorList>
            <consortium name="EnsemblMetazoa"/>
        </authorList>
    </citation>
    <scope>IDENTIFICATION</scope>
    <source>
        <strain evidence="3">PS312</strain>
    </source>
</reference>
<feature type="compositionally biased region" description="Low complexity" evidence="1">
    <location>
        <begin position="205"/>
        <end position="349"/>
    </location>
</feature>
<feature type="signal peptide" evidence="2">
    <location>
        <begin position="1"/>
        <end position="19"/>
    </location>
</feature>
<dbReference type="PANTHER" id="PTHR12984:SF6">
    <property type="entry name" value="SCY1-LIKE PROTEIN 2"/>
    <property type="match status" value="1"/>
</dbReference>
<feature type="compositionally biased region" description="Basic and acidic residues" evidence="1">
    <location>
        <begin position="875"/>
        <end position="895"/>
    </location>
</feature>
<organism evidence="3 4">
    <name type="scientific">Pristionchus pacificus</name>
    <name type="common">Parasitic nematode worm</name>
    <dbReference type="NCBI Taxonomy" id="54126"/>
    <lineage>
        <taxon>Eukaryota</taxon>
        <taxon>Metazoa</taxon>
        <taxon>Ecdysozoa</taxon>
        <taxon>Nematoda</taxon>
        <taxon>Chromadorea</taxon>
        <taxon>Rhabditida</taxon>
        <taxon>Rhabditina</taxon>
        <taxon>Diplogasteromorpha</taxon>
        <taxon>Diplogasteroidea</taxon>
        <taxon>Neodiplogasteridae</taxon>
        <taxon>Pristionchus</taxon>
    </lineage>
</organism>
<keyword evidence="2" id="KW-0732">Signal</keyword>
<accession>A0A2A6C0G8</accession>
<feature type="region of interest" description="Disordered" evidence="1">
    <location>
        <begin position="1843"/>
        <end position="1903"/>
    </location>
</feature>
<feature type="chain" id="PRO_5043926843" evidence="2">
    <location>
        <begin position="20"/>
        <end position="1903"/>
    </location>
</feature>
<feature type="compositionally biased region" description="Polar residues" evidence="1">
    <location>
        <begin position="1882"/>
        <end position="1893"/>
    </location>
</feature>
<feature type="compositionally biased region" description="Polar residues" evidence="1">
    <location>
        <begin position="1854"/>
        <end position="1863"/>
    </location>
</feature>
<keyword evidence="4" id="KW-1185">Reference proteome</keyword>
<name>A0A2A6C0G8_PRIPA</name>
<dbReference type="Proteomes" id="UP000005239">
    <property type="component" value="Unassembled WGS sequence"/>
</dbReference>
<feature type="region of interest" description="Disordered" evidence="1">
    <location>
        <begin position="205"/>
        <end position="367"/>
    </location>
</feature>
<feature type="compositionally biased region" description="Low complexity" evidence="1">
    <location>
        <begin position="1476"/>
        <end position="1487"/>
    </location>
</feature>
<dbReference type="EnsemblMetazoa" id="PPA12997.1">
    <property type="protein sequence ID" value="PPA12997.1"/>
    <property type="gene ID" value="WBGene00102551"/>
</dbReference>
<feature type="region of interest" description="Disordered" evidence="1">
    <location>
        <begin position="869"/>
        <end position="895"/>
    </location>
</feature>
<gene>
    <name evidence="3" type="primary">WBGene00102551</name>
</gene>
<sequence>MWSLSFFLISISLLPTVTSTACPAVPAPIAGFTYAQQYIRGNYSDAVNGTDHALGTASPGTDWRQEYSLGYGAFQSNTANCAADCVYRLQAYTKPEIRNSDCDWDYRTIMMRMDPATGAAYDPAGDYTAYKTQLSTTTSTLYCARQEGYCGATTPLYLYYNKNTSDYVTRGATQPNGTEEDPNSVIANGGQPWCYLFQPPTTTSTTVSTTTATTTTAKPTTTSSSATTSTSPTITTTTIKSSTTSSSSSTTSSSISSATSSSASSPSTTTTPTTTTTASSTTGNPSSTTTTNPSSTSTVSSQTTSTTSYSGTLTSASGSSSTTTRTTTTTAITTTRTPATTTTVSTTTSPYVYPGTTDTSGTYEPGDTVFPNGTIVRTNGDTVYPNGTVLTSDGWTIKDGTKIAPNGTVYNPNGSQTYPNGTTLNADGSTTYPNGTTVTKDGTAYNPGGTVSYPNGTVAYPNGTTTYPDGSYQAPNGVTYYPNGTQKYEDGTVVSADGTVTSPDGTVTYPNGTTVVAPPATAKSGSGISLGWPLIILGVIVGAGLVIGVIYCLTIQFIKSGARAVSPEYYHRYEPRHGHGTSSATDAAFATGVQYHSGDYGSASSTHVLSLSPSAPSSSFSLAYNLASGSFMKTPSTQCPQSCLNRLRAMGKPGKDGSSSSIIMMWDAAGQSSPATNLLYAAYTTTVLPGEYLYCSNVAGTCGGSVPLYLYYNAETDDYQLRNDKDTVDDAAARLQNMGLPVCWMFPALPTTSSSTSTVTNGTHIRLARGANESNAAVVGKPIQILTDDLAHPNSSKTEDQRPAINKLRTLPDWYNSTNRPSENDRFALPTVTSHLRVAGYGTGTTGTVSMDPKKTEKGESADLIRLYGNGGDLTARDDGNETATKRSREEMSQEGAKDLLGWGSGSIANFGKERTMDHLLGMGKNATGNGSSTNLPKNLGAGGGWGRFTGIVSDGNVSVIDQMKELGKERMEKALGSVEASIDQTKEKALTALGTNAGNNGSATGLMKEHGHGDKVANSTEAKDKKFGGVIHLGSILGGLAGGKAVDAINDRFSSLRNVTLPHGNQTDDDLKEKMKGKLMDKVGNGSEVDEAGNSVVDWKEKMEDNDKYKPIPSNLVNWKETMEEIVKSYDEEKNSSAIVDWKEKMKEKLMDKVGNGSELVKKKWMDTHGHLEKALESLGIDVPSNVSTVDVMKALGKDTHGNDTDLIKEKGKDKKGLIEKALHAFGIDVPSNFSATELMENLGKEDKNKNHTGGRASVFNMMKDIGKDKIGEALASLGIDVPSNFSASDLNLGKDDEDKNHTGGRVSVIELVMDLGKNKIEKALSSLGIDIPSNFSDTEMSKEIGKNNGGGDFLHVLNASLGVLDEKKENRTLHDAVNEKNVVDVEKILGRFNTSLAQVRPSFNDNISSVLIATIPFPGKLGEQELEQARNETAEVKEVRVFDDRLTVYGGDVEAKKDQKDARVENGTWSPEPTGETRGTRMGTEGTRRPSSQHPHGTMVTGANTIGTGGESKQSNQSNQSIQTTIAIQIVTDSKGSSTTTTSGSSTSTVSGSTTTTVVREVEGVSSGSTTSSSGAYTGSSTTTMPYTGPPTTSTTADILPASSSTPYTGPPTTTTTAAPYTGPPTTSTTAAPYTGPSTTADPAASTTTASGSTGIISTLTTVRPTTTTSPYVYAATTDAAGTYGPGDQKLENGTVIRPNGDTIYPNGTVKTGDGAIIEGGKKTDSDGTVHNPDGSTKYPNGTVVYPSDATPVAGSGGGKSDDDTPTWVIPVIIVGTMIVGVGSLAMVRWIMSINELPGKYDGKESIDLGRSLPRNVANSNRYYFLQIVFGVTSMMKSAPPSTVNPYEVPNSREQWPNQRQPTPPSADLPPPVYEPVMTAQPQSFGATQTLAGGPNPLYFG</sequence>
<protein>
    <submittedName>
        <fullName evidence="3">Cwp-4</fullName>
    </submittedName>
</protein>
<feature type="region of interest" description="Disordered" evidence="1">
    <location>
        <begin position="170"/>
        <end position="192"/>
    </location>
</feature>
<evidence type="ECO:0000256" key="2">
    <source>
        <dbReference type="SAM" id="SignalP"/>
    </source>
</evidence>
<proteinExistence type="predicted"/>
<evidence type="ECO:0000313" key="4">
    <source>
        <dbReference type="Proteomes" id="UP000005239"/>
    </source>
</evidence>
<accession>A0A8R1UAV9</accession>
<dbReference type="PANTHER" id="PTHR12984">
    <property type="entry name" value="SCY1-RELATED S/T PROTEIN KINASE-LIKE"/>
    <property type="match status" value="1"/>
</dbReference>
<feature type="compositionally biased region" description="Low complexity" evidence="1">
    <location>
        <begin position="1538"/>
        <end position="1654"/>
    </location>
</feature>
<feature type="region of interest" description="Disordered" evidence="1">
    <location>
        <begin position="1458"/>
        <end position="1523"/>
    </location>
</feature>
<feature type="region of interest" description="Disordered" evidence="1">
    <location>
        <begin position="1535"/>
        <end position="1654"/>
    </location>
</feature>
<feature type="compositionally biased region" description="Low complexity" evidence="1">
    <location>
        <begin position="1514"/>
        <end position="1523"/>
    </location>
</feature>
<feature type="compositionally biased region" description="Pro residues" evidence="1">
    <location>
        <begin position="1864"/>
        <end position="1876"/>
    </location>
</feature>
<dbReference type="InterPro" id="IPR051177">
    <property type="entry name" value="CIK-Related_Protein"/>
</dbReference>
<feature type="compositionally biased region" description="Polar residues" evidence="1">
    <location>
        <begin position="1492"/>
        <end position="1508"/>
    </location>
</feature>
<evidence type="ECO:0000313" key="3">
    <source>
        <dbReference type="EnsemblMetazoa" id="PPA12997.1"/>
    </source>
</evidence>
<reference evidence="4" key="1">
    <citation type="journal article" date="2008" name="Nat. Genet.">
        <title>The Pristionchus pacificus genome provides a unique perspective on nematode lifestyle and parasitism.</title>
        <authorList>
            <person name="Dieterich C."/>
            <person name="Clifton S.W."/>
            <person name="Schuster L.N."/>
            <person name="Chinwalla A."/>
            <person name="Delehaunty K."/>
            <person name="Dinkelacker I."/>
            <person name="Fulton L."/>
            <person name="Fulton R."/>
            <person name="Godfrey J."/>
            <person name="Minx P."/>
            <person name="Mitreva M."/>
            <person name="Roeseler W."/>
            <person name="Tian H."/>
            <person name="Witte H."/>
            <person name="Yang S.P."/>
            <person name="Wilson R.K."/>
            <person name="Sommer R.J."/>
        </authorList>
    </citation>
    <scope>NUCLEOTIDE SEQUENCE [LARGE SCALE GENOMIC DNA]</scope>
    <source>
        <strain evidence="4">PS312</strain>
    </source>
</reference>
<feature type="region of interest" description="Disordered" evidence="1">
    <location>
        <begin position="1687"/>
        <end position="1748"/>
    </location>
</feature>